<dbReference type="AlphaFoldDB" id="A0A1G6HSD2"/>
<reference evidence="1 2" key="1">
    <citation type="submission" date="2016-10" db="EMBL/GenBank/DDBJ databases">
        <authorList>
            <person name="de Groot N.N."/>
        </authorList>
    </citation>
    <scope>NUCLEOTIDE SEQUENCE [LARGE SCALE GENOMIC DNA]</scope>
    <source>
        <strain evidence="1 2">WG14</strain>
    </source>
</reference>
<dbReference type="RefSeq" id="WP_135402523.1">
    <property type="nucleotide sequence ID" value="NZ_SRME01000001.1"/>
</dbReference>
<gene>
    <name evidence="1" type="ORF">SAMN04488588_0090</name>
</gene>
<accession>A0A1G6HSD2</accession>
<protein>
    <submittedName>
        <fullName evidence="1">Uncharacterized protein</fullName>
    </submittedName>
</protein>
<keyword evidence="2" id="KW-1185">Reference proteome</keyword>
<sequence length="61" mass="7258">MIEVIVLKDRYSFSNPKLSSQFEFIKIMKEEKNSEYIKKIAKLRRGNTKENVENKNGKSDY</sequence>
<evidence type="ECO:0000313" key="2">
    <source>
        <dbReference type="Proteomes" id="UP000199322"/>
    </source>
</evidence>
<proteinExistence type="predicted"/>
<dbReference type="EMBL" id="FMYV01000001">
    <property type="protein sequence ID" value="SDB97063.1"/>
    <property type="molecule type" value="Genomic_DNA"/>
</dbReference>
<dbReference type="STRING" id="28234.SAMN04488588_0090"/>
<dbReference type="Proteomes" id="UP000199322">
    <property type="component" value="Unassembled WGS sequence"/>
</dbReference>
<evidence type="ECO:0000313" key="1">
    <source>
        <dbReference type="EMBL" id="SDB97063.1"/>
    </source>
</evidence>
<dbReference type="OrthoDB" id="9920320at2"/>
<organism evidence="1 2">
    <name type="scientific">Geotoga petraea</name>
    <dbReference type="NCBI Taxonomy" id="28234"/>
    <lineage>
        <taxon>Bacteria</taxon>
        <taxon>Thermotogati</taxon>
        <taxon>Thermotogota</taxon>
        <taxon>Thermotogae</taxon>
        <taxon>Petrotogales</taxon>
        <taxon>Petrotogaceae</taxon>
        <taxon>Geotoga</taxon>
    </lineage>
</organism>
<name>A0A1G6HSD2_9BACT</name>